<dbReference type="PROSITE" id="PS51257">
    <property type="entry name" value="PROKAR_LIPOPROTEIN"/>
    <property type="match status" value="1"/>
</dbReference>
<dbReference type="EMBL" id="QGLP01000006">
    <property type="protein sequence ID" value="PXZ03356.1"/>
    <property type="molecule type" value="Genomic_DNA"/>
</dbReference>
<evidence type="ECO:0000313" key="4">
    <source>
        <dbReference type="EMBL" id="PXZ03356.1"/>
    </source>
</evidence>
<dbReference type="RefSeq" id="WP_110424123.1">
    <property type="nucleotide sequence ID" value="NZ_QGLP01000006.1"/>
</dbReference>
<dbReference type="InterPro" id="IPR001638">
    <property type="entry name" value="Solute-binding_3/MltF_N"/>
</dbReference>
<dbReference type="PANTHER" id="PTHR35936:SF19">
    <property type="entry name" value="AMINO-ACID-BINDING PROTEIN YXEM-RELATED"/>
    <property type="match status" value="1"/>
</dbReference>
<evidence type="ECO:0000259" key="3">
    <source>
        <dbReference type="SMART" id="SM00062"/>
    </source>
</evidence>
<evidence type="ECO:0000256" key="2">
    <source>
        <dbReference type="ARBA" id="ARBA00022729"/>
    </source>
</evidence>
<dbReference type="Gene3D" id="3.40.190.10">
    <property type="entry name" value="Periplasmic binding protein-like II"/>
    <property type="match status" value="2"/>
</dbReference>
<evidence type="ECO:0000256" key="1">
    <source>
        <dbReference type="ARBA" id="ARBA00010333"/>
    </source>
</evidence>
<feature type="domain" description="Solute-binding protein family 3/N-terminal" evidence="3">
    <location>
        <begin position="38"/>
        <end position="273"/>
    </location>
</feature>
<proteinExistence type="inferred from homology"/>
<organism evidence="4 5">
    <name type="scientific">Gilliamella apicola</name>
    <dbReference type="NCBI Taxonomy" id="1196095"/>
    <lineage>
        <taxon>Bacteria</taxon>
        <taxon>Pseudomonadati</taxon>
        <taxon>Pseudomonadota</taxon>
        <taxon>Gammaproteobacteria</taxon>
        <taxon>Orbales</taxon>
        <taxon>Orbaceae</taxon>
        <taxon>Gilliamella</taxon>
    </lineage>
</organism>
<dbReference type="Pfam" id="PF00497">
    <property type="entry name" value="SBP_bac_3"/>
    <property type="match status" value="1"/>
</dbReference>
<dbReference type="SUPFAM" id="SSF53850">
    <property type="entry name" value="Periplasmic binding protein-like II"/>
    <property type="match status" value="1"/>
</dbReference>
<dbReference type="PANTHER" id="PTHR35936">
    <property type="entry name" value="MEMBRANE-BOUND LYTIC MUREIN TRANSGLYCOSYLASE F"/>
    <property type="match status" value="1"/>
</dbReference>
<accession>A0A2V4DXP6</accession>
<gene>
    <name evidence="4" type="ORF">DKK79_10925</name>
</gene>
<comment type="similarity">
    <text evidence="1">Belongs to the bacterial solute-binding protein 3 family.</text>
</comment>
<dbReference type="Proteomes" id="UP000247483">
    <property type="component" value="Unassembled WGS sequence"/>
</dbReference>
<reference evidence="4 5" key="1">
    <citation type="submission" date="2018-05" db="EMBL/GenBank/DDBJ databases">
        <title>Reference genomes for bee gut microbiota database.</title>
        <authorList>
            <person name="Ellegaard K.M."/>
        </authorList>
    </citation>
    <scope>NUCLEOTIDE SEQUENCE [LARGE SCALE GENOMIC DNA]</scope>
    <source>
        <strain evidence="4 5">ESL0177</strain>
    </source>
</reference>
<sequence>MKLKKWYSFLVLGVVLLTGCDDQNKNVNVNTQNTKVEQIVIATSGAPSPFTTVDEKGDLTGYDIDVVRAIFAKLPQYKISFEVTEFASVLAGLDSQRYQVGANNYAMNEKRKEKYFYSDPIFKNQYVIAVAKNNNNINSFHDLNGMSTEVTPGLNYATALETYNQQNANNPVKIVYSEADLLPVLQHVESGQYDFQLIDKVMLSQFISEHHLNLKIIELSKEDEDRIASPFSYLLISKSAKGEQLTQDINDGIQKIISSGELSQISQRYFGADYSPN</sequence>
<dbReference type="SMART" id="SM00062">
    <property type="entry name" value="PBPb"/>
    <property type="match status" value="1"/>
</dbReference>
<name>A0A2V4DXP6_9GAMM</name>
<protein>
    <submittedName>
        <fullName evidence="4">Amino acid ABC transporter substrate-binding protein</fullName>
    </submittedName>
</protein>
<comment type="caution">
    <text evidence="4">The sequence shown here is derived from an EMBL/GenBank/DDBJ whole genome shotgun (WGS) entry which is preliminary data.</text>
</comment>
<evidence type="ECO:0000313" key="5">
    <source>
        <dbReference type="Proteomes" id="UP000247483"/>
    </source>
</evidence>
<keyword evidence="2" id="KW-0732">Signal</keyword>
<dbReference type="AlphaFoldDB" id="A0A2V4DXP6"/>